<dbReference type="InterPro" id="IPR043504">
    <property type="entry name" value="Peptidase_S1_PA_chymotrypsin"/>
</dbReference>
<evidence type="ECO:0000313" key="2">
    <source>
        <dbReference type="EMBL" id="MDR9900146.1"/>
    </source>
</evidence>
<dbReference type="InterPro" id="IPR048917">
    <property type="entry name" value="bDLD1"/>
</dbReference>
<keyword evidence="2" id="KW-0378">Hydrolase</keyword>
<dbReference type="PANTHER" id="PTHR36234:SF5">
    <property type="entry name" value="LYSYL ENDOPEPTIDASE"/>
    <property type="match status" value="1"/>
</dbReference>
<dbReference type="EMBL" id="JAALHA020000031">
    <property type="protein sequence ID" value="MDR9900146.1"/>
    <property type="molecule type" value="Genomic_DNA"/>
</dbReference>
<keyword evidence="3" id="KW-1185">Reference proteome</keyword>
<gene>
    <name evidence="2" type="ORF">G7B40_037195</name>
</gene>
<dbReference type="RefSeq" id="WP_208341509.1">
    <property type="nucleotide sequence ID" value="NZ_CAWQFN010000908.1"/>
</dbReference>
<evidence type="ECO:0000259" key="1">
    <source>
        <dbReference type="Pfam" id="PF20689"/>
    </source>
</evidence>
<dbReference type="InterPro" id="IPR009003">
    <property type="entry name" value="Peptidase_S1_PA"/>
</dbReference>
<feature type="domain" description="Bacterial Death-like" evidence="1">
    <location>
        <begin position="425"/>
        <end position="510"/>
    </location>
</feature>
<name>A0AAP5IEE4_9CYAN</name>
<sequence length="802" mass="91473">MDKIPQILGLDSPSLTLYAFHLRNSINQENEASVSEAPRLWEQLEDLGDQLDIPELKSLPQHLICYEDNLYSPEVEDDFGIEYLNLLHNQESSLDFKLSNNEQLDIQGALCPFRLHDTYAIDLTILSQDTFNLHQLSYLNPQNLLSQSQIQANLGQTLLLFVQPLEVQGNYQHLADACIEQILQKNNSIELVSEGKLLGNPIFEYENRHIDAVRQLHILVWFQCQTIEPQHLDKVSELLMYLLWFRHKIFYVYHQSRWCVNQAKKLYNKVENYRQKVRNISQSPNQQIQLRQLRDDLGQIDIEYADYLHYLSEHQKAIGINEKNYSAKLGNLNKLPNNDLIFGQEFLSYISSIQLQIQTDLEFLTPGPDRLRDIKAIIEERISDLAVEIQPENSILYNKDQQLVADSPNPAQYNCNNAIKNNMPGIPREIYPKLKQTLSGCDQFKSHDRLIGFFDANEELKPWCDDLPEAGNKNERAERVISYLVDQYRSDTKENVLLMLLRLLKDQVEPVKQIYQSLSERLQELEPVLSINSSSKPKLVVLPNINDTADSLPKTGTTAEANPKSQPMRFIAADEKLLSCARAVARVSVLKFDNGQQRQIPTGTGWLVTPQLALTCWHVIEARSDNDTPIRASDLTKQIQNTLFTFNDTEPGKGIEYDVVALEHEDVNLDYAVLRLRDREHDPLKKWGFLKLDAEVPLTLQTQLYVVQHPKGLPQQRSGGVFIKSGLASKILHDAPTEPGTSGAPVLNVTNCHVVALHNGENNDEKLREATLIDGILSDLKKNSSNLFNEIIAAQKVDGNEI</sequence>
<comment type="caution">
    <text evidence="2">The sequence shown here is derived from an EMBL/GenBank/DDBJ whole genome shotgun (WGS) entry which is preliminary data.</text>
</comment>
<organism evidence="2 3">
    <name type="scientific">Aetokthonos hydrillicola Thurmond2011</name>
    <dbReference type="NCBI Taxonomy" id="2712845"/>
    <lineage>
        <taxon>Bacteria</taxon>
        <taxon>Bacillati</taxon>
        <taxon>Cyanobacteriota</taxon>
        <taxon>Cyanophyceae</taxon>
        <taxon>Nostocales</taxon>
        <taxon>Hapalosiphonaceae</taxon>
        <taxon>Aetokthonos</taxon>
    </lineage>
</organism>
<dbReference type="SUPFAM" id="SSF50494">
    <property type="entry name" value="Trypsin-like serine proteases"/>
    <property type="match status" value="1"/>
</dbReference>
<protein>
    <submittedName>
        <fullName evidence="2">Serine protease</fullName>
    </submittedName>
</protein>
<dbReference type="GO" id="GO:0006508">
    <property type="term" value="P:proteolysis"/>
    <property type="evidence" value="ECO:0007669"/>
    <property type="project" value="UniProtKB-KW"/>
</dbReference>
<reference evidence="3" key="1">
    <citation type="journal article" date="2021" name="Science">
        <title>Hunting the eagle killer: A cyanobacterial neurotoxin causes vacuolar myelinopathy.</title>
        <authorList>
            <person name="Breinlinger S."/>
            <person name="Phillips T.J."/>
            <person name="Haram B.N."/>
            <person name="Mares J."/>
            <person name="Martinez Yerena J.A."/>
            <person name="Hrouzek P."/>
            <person name="Sobotka R."/>
            <person name="Henderson W.M."/>
            <person name="Schmieder P."/>
            <person name="Williams S.M."/>
            <person name="Lauderdale J.D."/>
            <person name="Wilde H.D."/>
            <person name="Gerrin W."/>
            <person name="Kust A."/>
            <person name="Washington J.W."/>
            <person name="Wagner C."/>
            <person name="Geier B."/>
            <person name="Liebeke M."/>
            <person name="Enke H."/>
            <person name="Niedermeyer T.H.J."/>
            <person name="Wilde S.B."/>
        </authorList>
    </citation>
    <scope>NUCLEOTIDE SEQUENCE [LARGE SCALE GENOMIC DNA]</scope>
    <source>
        <strain evidence="3">Thurmond2011</strain>
    </source>
</reference>
<dbReference type="GO" id="GO:0008233">
    <property type="term" value="F:peptidase activity"/>
    <property type="evidence" value="ECO:0007669"/>
    <property type="project" value="UniProtKB-KW"/>
</dbReference>
<dbReference type="Gene3D" id="2.40.10.10">
    <property type="entry name" value="Trypsin-like serine proteases"/>
    <property type="match status" value="2"/>
</dbReference>
<dbReference type="PANTHER" id="PTHR36234">
    <property type="entry name" value="LYSYL ENDOPEPTIDASE"/>
    <property type="match status" value="1"/>
</dbReference>
<proteinExistence type="predicted"/>
<dbReference type="AlphaFoldDB" id="A0AAP5IEE4"/>
<dbReference type="Proteomes" id="UP000667802">
    <property type="component" value="Unassembled WGS sequence"/>
</dbReference>
<keyword evidence="2" id="KW-0645">Protease</keyword>
<dbReference type="Pfam" id="PF13365">
    <property type="entry name" value="Trypsin_2"/>
    <property type="match status" value="1"/>
</dbReference>
<accession>A0AAP5IEE4</accession>
<dbReference type="Pfam" id="PF20689">
    <property type="entry name" value="bDLD1"/>
    <property type="match status" value="1"/>
</dbReference>
<evidence type="ECO:0000313" key="3">
    <source>
        <dbReference type="Proteomes" id="UP000667802"/>
    </source>
</evidence>